<feature type="region of interest" description="Disordered" evidence="1">
    <location>
        <begin position="103"/>
        <end position="202"/>
    </location>
</feature>
<evidence type="ECO:0000313" key="6">
    <source>
        <dbReference type="Proteomes" id="UP000235392"/>
    </source>
</evidence>
<reference evidence="5 6" key="1">
    <citation type="submission" date="2017-11" db="EMBL/GenBank/DDBJ databases">
        <title>De novo assembly and phasing of dikaryotic genomes from two isolates of Puccinia coronata f. sp. avenae, the causal agent of oat crown rust.</title>
        <authorList>
            <person name="Miller M.E."/>
            <person name="Zhang Y."/>
            <person name="Omidvar V."/>
            <person name="Sperschneider J."/>
            <person name="Schwessinger B."/>
            <person name="Raley C."/>
            <person name="Palmer J.M."/>
            <person name="Garnica D."/>
            <person name="Upadhyaya N."/>
            <person name="Rathjen J."/>
            <person name="Taylor J.M."/>
            <person name="Park R.F."/>
            <person name="Dodds P.N."/>
            <person name="Hirsch C.D."/>
            <person name="Kianian S.F."/>
            <person name="Figueroa M."/>
        </authorList>
    </citation>
    <scope>NUCLEOTIDE SEQUENCE [LARGE SCALE GENOMIC DNA]</scope>
    <source>
        <strain evidence="4">12NC29</strain>
        <strain evidence="3">12SD80</strain>
    </source>
</reference>
<evidence type="ECO:0000313" key="5">
    <source>
        <dbReference type="Proteomes" id="UP000235388"/>
    </source>
</evidence>
<comment type="caution">
    <text evidence="4">The sequence shown here is derived from an EMBL/GenBank/DDBJ whole genome shotgun (WGS) entry which is preliminary data.</text>
</comment>
<feature type="signal peptide" evidence="2">
    <location>
        <begin position="1"/>
        <end position="19"/>
    </location>
</feature>
<feature type="compositionally biased region" description="Polar residues" evidence="1">
    <location>
        <begin position="50"/>
        <end position="61"/>
    </location>
</feature>
<dbReference type="AlphaFoldDB" id="A0A2N5U7R1"/>
<proteinExistence type="predicted"/>
<evidence type="ECO:0000256" key="1">
    <source>
        <dbReference type="SAM" id="MobiDB-lite"/>
    </source>
</evidence>
<evidence type="ECO:0000313" key="4">
    <source>
        <dbReference type="EMBL" id="PLW33777.1"/>
    </source>
</evidence>
<organism evidence="4 5">
    <name type="scientific">Puccinia coronata f. sp. avenae</name>
    <dbReference type="NCBI Taxonomy" id="200324"/>
    <lineage>
        <taxon>Eukaryota</taxon>
        <taxon>Fungi</taxon>
        <taxon>Dikarya</taxon>
        <taxon>Basidiomycota</taxon>
        <taxon>Pucciniomycotina</taxon>
        <taxon>Pucciniomycetes</taxon>
        <taxon>Pucciniales</taxon>
        <taxon>Pucciniaceae</taxon>
        <taxon>Puccinia</taxon>
    </lineage>
</organism>
<feature type="compositionally biased region" description="Basic and acidic residues" evidence="1">
    <location>
        <begin position="107"/>
        <end position="118"/>
    </location>
</feature>
<keyword evidence="5" id="KW-1185">Reference proteome</keyword>
<dbReference type="Proteomes" id="UP000235388">
    <property type="component" value="Unassembled WGS sequence"/>
</dbReference>
<feature type="compositionally biased region" description="Polar residues" evidence="1">
    <location>
        <begin position="162"/>
        <end position="180"/>
    </location>
</feature>
<sequence length="202" mass="21995">MKSYLIPCFCLILLRLTDQHLELKLSPPGGEIAGKESIDLTGSPRPARSSIPNTPTNAWPSIQCSQSLTAEEDGRSLRQETLQLDHKSPLLNLFPLSSPMPGSAKNHIADHVDPEKLAESSPLSGKKRELMESVSNGHQDKRRPGIKMAGKEVIDWTKSPDRSSMSNTPTYACTSNQESSLLADGNRQGRVELDANISPLVG</sequence>
<accession>A0A2N5U7R1</accession>
<feature type="region of interest" description="Disordered" evidence="1">
    <location>
        <begin position="27"/>
        <end position="61"/>
    </location>
</feature>
<feature type="chain" id="PRO_5015083816" evidence="2">
    <location>
        <begin position="20"/>
        <end position="202"/>
    </location>
</feature>
<feature type="compositionally biased region" description="Basic and acidic residues" evidence="1">
    <location>
        <begin position="138"/>
        <end position="161"/>
    </location>
</feature>
<evidence type="ECO:0000313" key="3">
    <source>
        <dbReference type="EMBL" id="PLW29552.1"/>
    </source>
</evidence>
<dbReference type="EMBL" id="PGCJ01000292">
    <property type="protein sequence ID" value="PLW33777.1"/>
    <property type="molecule type" value="Genomic_DNA"/>
</dbReference>
<gene>
    <name evidence="4" type="ORF">PCANC_16265</name>
    <name evidence="3" type="ORF">PCASD_15968</name>
</gene>
<keyword evidence="2" id="KW-0732">Signal</keyword>
<protein>
    <submittedName>
        <fullName evidence="4">Uncharacterized protein</fullName>
    </submittedName>
</protein>
<dbReference type="Proteomes" id="UP000235392">
    <property type="component" value="Unassembled WGS sequence"/>
</dbReference>
<evidence type="ECO:0000256" key="2">
    <source>
        <dbReference type="SAM" id="SignalP"/>
    </source>
</evidence>
<name>A0A2N5U7R1_9BASI</name>
<dbReference type="EMBL" id="PGCI01000327">
    <property type="protein sequence ID" value="PLW29552.1"/>
    <property type="molecule type" value="Genomic_DNA"/>
</dbReference>